<keyword evidence="2" id="KW-0677">Repeat</keyword>
<dbReference type="Gene3D" id="2.60.120.920">
    <property type="match status" value="1"/>
</dbReference>
<proteinExistence type="predicted"/>
<dbReference type="Proteomes" id="UP000005408">
    <property type="component" value="Unassembled WGS sequence"/>
</dbReference>
<dbReference type="InterPro" id="IPR014756">
    <property type="entry name" value="Ig_E-set"/>
</dbReference>
<feature type="repeat" description="Filamin" evidence="6">
    <location>
        <begin position="406"/>
        <end position="478"/>
    </location>
</feature>
<dbReference type="SUPFAM" id="SSF57850">
    <property type="entry name" value="RING/U-box"/>
    <property type="match status" value="1"/>
</dbReference>
<keyword evidence="7" id="KW-0175">Coiled coil</keyword>
<keyword evidence="3 5" id="KW-0863">Zinc-finger</keyword>
<evidence type="ECO:0000313" key="11">
    <source>
        <dbReference type="EnsemblMetazoa" id="G3831.2:cds"/>
    </source>
</evidence>
<dbReference type="PANTHER" id="PTHR25462:SF296">
    <property type="entry name" value="MEIOTIC P26, ISOFORM F"/>
    <property type="match status" value="1"/>
</dbReference>
<dbReference type="SUPFAM" id="SSF81296">
    <property type="entry name" value="E set domains"/>
    <property type="match status" value="1"/>
</dbReference>
<dbReference type="InterPro" id="IPR017907">
    <property type="entry name" value="Znf_RING_CS"/>
</dbReference>
<evidence type="ECO:0000256" key="4">
    <source>
        <dbReference type="ARBA" id="ARBA00022833"/>
    </source>
</evidence>
<feature type="domain" description="B30.2/SPRY" evidence="10">
    <location>
        <begin position="505"/>
        <end position="730"/>
    </location>
</feature>
<dbReference type="AlphaFoldDB" id="A0A8W8MXV9"/>
<dbReference type="Gene3D" id="3.30.160.60">
    <property type="entry name" value="Classic Zinc Finger"/>
    <property type="match status" value="1"/>
</dbReference>
<evidence type="ECO:0000256" key="7">
    <source>
        <dbReference type="SAM" id="Coils"/>
    </source>
</evidence>
<feature type="domain" description="RING-type" evidence="8">
    <location>
        <begin position="27"/>
        <end position="70"/>
    </location>
</feature>
<evidence type="ECO:0000259" key="8">
    <source>
        <dbReference type="PROSITE" id="PS50089"/>
    </source>
</evidence>
<dbReference type="Gene3D" id="3.30.40.10">
    <property type="entry name" value="Zinc/RING finger domain, C3HC4 (zinc finger)"/>
    <property type="match status" value="1"/>
</dbReference>
<evidence type="ECO:0000259" key="10">
    <source>
        <dbReference type="PROSITE" id="PS50188"/>
    </source>
</evidence>
<dbReference type="SMART" id="SM00336">
    <property type="entry name" value="BBOX"/>
    <property type="match status" value="2"/>
</dbReference>
<dbReference type="EnsemblMetazoa" id="G3831.1">
    <property type="protein sequence ID" value="G3831.1:cds"/>
    <property type="gene ID" value="G3831"/>
</dbReference>
<sequence>MTHSPRVSSKASLRPQIEHVRQKFLGCGICRNEYNNNDRKPRVLPCLHSFCDQCVKTLVTRDIIKCSSCKEGYDIPGGDTCNFPVDESREYLINYRKVQSKSGQIICEECDLKKMATSRCRECSQFLCSECTDAHRRTKITKTHGVSSIDDLKEATLEEYQHVHTCKVPGHDDQPFAFFCYSKSCDKPVCALCAVKEHQESKGHEIRSIDDVYLENRRAVEVLMSDVKHRQLSADDTLASIEEIDSKLESQQTSVAEEIDSVFDICQKIVERRRNELKNKLDAIVKAKKNRLQRQTEELGQHKRNMDDASEVAGSVTTYSTPSGSLNIKDVIKHRLRDLVEKPFETTPHDNADIKFQQSWLGDEFQKFINSCGAILATSAYPPNTHVEPHDVIIGEKEVAMVVYLFDVDGKQQHEGKVDIRAEVTSPDGKVTQAPVEDYTHSDGCYKVLFLGSKTGKHKGSVYVLGDDVNPEGFFFYVVTGRTHSGATFNRDRLRSVATSTPVSGSRTTSPGVDLVLGDVTCPEFVFDTSISHESIEISEDAKSMKAKPLKRSHFGSSNPTESGRLLNYRGTMANVPLYKPGLFYFELAVQYRVTRLIRQGSLFEVALARLGVVDKHQSVDCFPYAWAVSARGCHVCGKVCLQTWHNGQLLTHNALSPRTPSPPGTSVRLRYGFLLDTVKRHWIIVDAKSNKIIFHFKNLVVSELSEPLWPLFGIQNSEHISVVFQLITGNDVNSIPEAATEALAI</sequence>
<evidence type="ECO:0000256" key="2">
    <source>
        <dbReference type="ARBA" id="ARBA00022737"/>
    </source>
</evidence>
<evidence type="ECO:0000313" key="12">
    <source>
        <dbReference type="Proteomes" id="UP000005408"/>
    </source>
</evidence>
<dbReference type="PANTHER" id="PTHR25462">
    <property type="entry name" value="BONUS, ISOFORM C-RELATED"/>
    <property type="match status" value="1"/>
</dbReference>
<evidence type="ECO:0000256" key="5">
    <source>
        <dbReference type="PROSITE-ProRule" id="PRU00024"/>
    </source>
</evidence>
<dbReference type="GO" id="GO:0008270">
    <property type="term" value="F:zinc ion binding"/>
    <property type="evidence" value="ECO:0007669"/>
    <property type="project" value="UniProtKB-KW"/>
</dbReference>
<keyword evidence="4" id="KW-0862">Zinc</keyword>
<reference evidence="11" key="1">
    <citation type="submission" date="2022-08" db="UniProtKB">
        <authorList>
            <consortium name="EnsemblMetazoa"/>
        </authorList>
    </citation>
    <scope>IDENTIFICATION</scope>
    <source>
        <strain evidence="11">05x7-T-G4-1.051#20</strain>
    </source>
</reference>
<dbReference type="InterPro" id="IPR000315">
    <property type="entry name" value="Znf_B-box"/>
</dbReference>
<dbReference type="PROSITE" id="PS50089">
    <property type="entry name" value="ZF_RING_2"/>
    <property type="match status" value="1"/>
</dbReference>
<dbReference type="PROSITE" id="PS50119">
    <property type="entry name" value="ZF_BBOX"/>
    <property type="match status" value="1"/>
</dbReference>
<dbReference type="EnsemblMetazoa" id="G3831.2">
    <property type="protein sequence ID" value="G3831.2:cds"/>
    <property type="gene ID" value="G3831"/>
</dbReference>
<dbReference type="InterPro" id="IPR013783">
    <property type="entry name" value="Ig-like_fold"/>
</dbReference>
<dbReference type="PROSITE" id="PS50188">
    <property type="entry name" value="B302_SPRY"/>
    <property type="match status" value="1"/>
</dbReference>
<evidence type="ECO:0000259" key="9">
    <source>
        <dbReference type="PROSITE" id="PS50119"/>
    </source>
</evidence>
<dbReference type="InterPro" id="IPR043136">
    <property type="entry name" value="B30.2/SPRY_sf"/>
</dbReference>
<organism evidence="11 12">
    <name type="scientific">Magallana gigas</name>
    <name type="common">Pacific oyster</name>
    <name type="synonym">Crassostrea gigas</name>
    <dbReference type="NCBI Taxonomy" id="29159"/>
    <lineage>
        <taxon>Eukaryota</taxon>
        <taxon>Metazoa</taxon>
        <taxon>Spiralia</taxon>
        <taxon>Lophotrochozoa</taxon>
        <taxon>Mollusca</taxon>
        <taxon>Bivalvia</taxon>
        <taxon>Autobranchia</taxon>
        <taxon>Pteriomorphia</taxon>
        <taxon>Ostreida</taxon>
        <taxon>Ostreoidea</taxon>
        <taxon>Ostreidae</taxon>
        <taxon>Magallana</taxon>
    </lineage>
</organism>
<feature type="coiled-coil region" evidence="7">
    <location>
        <begin position="270"/>
        <end position="312"/>
    </location>
</feature>
<protein>
    <recommendedName>
        <fullName evidence="13">Tripartite motif-containing protein 45</fullName>
    </recommendedName>
</protein>
<evidence type="ECO:0000256" key="6">
    <source>
        <dbReference type="PROSITE-ProRule" id="PRU00087"/>
    </source>
</evidence>
<keyword evidence="1" id="KW-0479">Metal-binding</keyword>
<dbReference type="SMART" id="SM00184">
    <property type="entry name" value="RING"/>
    <property type="match status" value="1"/>
</dbReference>
<dbReference type="PROSITE" id="PS00518">
    <property type="entry name" value="ZF_RING_1"/>
    <property type="match status" value="1"/>
</dbReference>
<keyword evidence="12" id="KW-1185">Reference proteome</keyword>
<dbReference type="InterPro" id="IPR013083">
    <property type="entry name" value="Znf_RING/FYVE/PHD"/>
</dbReference>
<evidence type="ECO:0000256" key="1">
    <source>
        <dbReference type="ARBA" id="ARBA00022723"/>
    </source>
</evidence>
<dbReference type="InterPro" id="IPR001870">
    <property type="entry name" value="B30.2/SPRY"/>
</dbReference>
<dbReference type="Gene3D" id="2.60.40.10">
    <property type="entry name" value="Immunoglobulins"/>
    <property type="match status" value="1"/>
</dbReference>
<evidence type="ECO:0000256" key="3">
    <source>
        <dbReference type="ARBA" id="ARBA00022771"/>
    </source>
</evidence>
<evidence type="ECO:0008006" key="13">
    <source>
        <dbReference type="Google" id="ProtNLM"/>
    </source>
</evidence>
<dbReference type="InterPro" id="IPR047153">
    <property type="entry name" value="TRIM45/56/19-like"/>
</dbReference>
<dbReference type="InterPro" id="IPR001841">
    <property type="entry name" value="Znf_RING"/>
</dbReference>
<accession>A0A8W8MXV9</accession>
<dbReference type="InterPro" id="IPR017868">
    <property type="entry name" value="Filamin/ABP280_repeat-like"/>
</dbReference>
<dbReference type="Pfam" id="PF14634">
    <property type="entry name" value="zf-RING_5"/>
    <property type="match status" value="1"/>
</dbReference>
<dbReference type="PROSITE" id="PS50194">
    <property type="entry name" value="FILAMIN_REPEAT"/>
    <property type="match status" value="1"/>
</dbReference>
<dbReference type="SUPFAM" id="SSF57845">
    <property type="entry name" value="B-box zinc-binding domain"/>
    <property type="match status" value="1"/>
</dbReference>
<name>A0A8W8MXV9_MAGGI</name>
<feature type="domain" description="B box-type" evidence="9">
    <location>
        <begin position="102"/>
        <end position="149"/>
    </location>
</feature>
<dbReference type="Pfam" id="PF00643">
    <property type="entry name" value="zf-B_box"/>
    <property type="match status" value="1"/>
</dbReference>